<protein>
    <recommendedName>
        <fullName evidence="3">Chemosensory protein</fullName>
    </recommendedName>
</protein>
<dbReference type="PANTHER" id="PTHR11257:SF13">
    <property type="entry name" value="GEO07322P1"/>
    <property type="match status" value="1"/>
</dbReference>
<dbReference type="InterPro" id="IPR036682">
    <property type="entry name" value="OS_D_A10/PebIII_sf"/>
</dbReference>
<organism evidence="1 2">
    <name type="scientific">Rhynocoris fuscipes</name>
    <dbReference type="NCBI Taxonomy" id="488301"/>
    <lineage>
        <taxon>Eukaryota</taxon>
        <taxon>Metazoa</taxon>
        <taxon>Ecdysozoa</taxon>
        <taxon>Arthropoda</taxon>
        <taxon>Hexapoda</taxon>
        <taxon>Insecta</taxon>
        <taxon>Pterygota</taxon>
        <taxon>Neoptera</taxon>
        <taxon>Paraneoptera</taxon>
        <taxon>Hemiptera</taxon>
        <taxon>Heteroptera</taxon>
        <taxon>Panheteroptera</taxon>
        <taxon>Cimicomorpha</taxon>
        <taxon>Reduviidae</taxon>
        <taxon>Harpactorinae</taxon>
        <taxon>Harpactorini</taxon>
        <taxon>Rhynocoris</taxon>
    </lineage>
</organism>
<dbReference type="EMBL" id="JAPXFL010000010">
    <property type="protein sequence ID" value="KAK9500497.1"/>
    <property type="molecule type" value="Genomic_DNA"/>
</dbReference>
<dbReference type="PANTHER" id="PTHR11257">
    <property type="entry name" value="CHEMOSENSORY PROTEIN-RELATED"/>
    <property type="match status" value="1"/>
</dbReference>
<evidence type="ECO:0008006" key="3">
    <source>
        <dbReference type="Google" id="ProtNLM"/>
    </source>
</evidence>
<dbReference type="AlphaFoldDB" id="A0AAW1CQ94"/>
<comment type="caution">
    <text evidence="1">The sequence shown here is derived from an EMBL/GenBank/DDBJ whole genome shotgun (WGS) entry which is preliminary data.</text>
</comment>
<evidence type="ECO:0000313" key="1">
    <source>
        <dbReference type="EMBL" id="KAK9500497.1"/>
    </source>
</evidence>
<dbReference type="Proteomes" id="UP001461498">
    <property type="component" value="Unassembled WGS sequence"/>
</dbReference>
<sequence length="121" mass="13979">MFSVALCRPDSAEDAFYQKVFEEIDIDVILDNERLLRAYLNCFFDEGPCNSHQAAVKKSIPEVMSTVCGKCTLKQRQIYHHCLNKFIPSHPDDWDHILRIYDPTGEYWPNVKAFKEGPAPT</sequence>
<name>A0AAW1CQ94_9HEMI</name>
<dbReference type="Pfam" id="PF03392">
    <property type="entry name" value="OS-D"/>
    <property type="match status" value="1"/>
</dbReference>
<proteinExistence type="predicted"/>
<dbReference type="SUPFAM" id="SSF100910">
    <property type="entry name" value="Chemosensory protein Csp2"/>
    <property type="match status" value="1"/>
</dbReference>
<keyword evidence="2" id="KW-1185">Reference proteome</keyword>
<dbReference type="InterPro" id="IPR005055">
    <property type="entry name" value="A10/PebIII"/>
</dbReference>
<evidence type="ECO:0000313" key="2">
    <source>
        <dbReference type="Proteomes" id="UP001461498"/>
    </source>
</evidence>
<accession>A0AAW1CQ94</accession>
<reference evidence="1 2" key="1">
    <citation type="submission" date="2022-12" db="EMBL/GenBank/DDBJ databases">
        <title>Chromosome-level genome assembly of true bugs.</title>
        <authorList>
            <person name="Ma L."/>
            <person name="Li H."/>
        </authorList>
    </citation>
    <scope>NUCLEOTIDE SEQUENCE [LARGE SCALE GENOMIC DNA]</scope>
    <source>
        <strain evidence="1">Lab_2022b</strain>
    </source>
</reference>
<gene>
    <name evidence="1" type="ORF">O3M35_001752</name>
</gene>
<dbReference type="Gene3D" id="1.10.2080.10">
    <property type="entry name" value="Insect odorant-binding protein A10/Ejaculatory bulb-specific protein 3"/>
    <property type="match status" value="1"/>
</dbReference>